<keyword evidence="7" id="KW-0460">Magnesium</keyword>
<accession>A0A1I6V193</accession>
<keyword evidence="6 11" id="KW-0378">Hydrolase</keyword>
<dbReference type="GO" id="GO:0004519">
    <property type="term" value="F:endonuclease activity"/>
    <property type="evidence" value="ECO:0007669"/>
    <property type="project" value="UniProtKB-KW"/>
</dbReference>
<comment type="cofactor">
    <cofactor evidence="2">
        <name>Mg(2+)</name>
        <dbReference type="ChEBI" id="CHEBI:18420"/>
    </cofactor>
</comment>
<dbReference type="Proteomes" id="UP000183209">
    <property type="component" value="Unassembled WGS sequence"/>
</dbReference>
<evidence type="ECO:0000313" key="12">
    <source>
        <dbReference type="Proteomes" id="UP000183209"/>
    </source>
</evidence>
<evidence type="ECO:0000256" key="4">
    <source>
        <dbReference type="ARBA" id="ARBA00022723"/>
    </source>
</evidence>
<dbReference type="CDD" id="cd09084">
    <property type="entry name" value="EEP-2"/>
    <property type="match status" value="1"/>
</dbReference>
<keyword evidence="9" id="KW-0472">Membrane</keyword>
<gene>
    <name evidence="11" type="ORF">SAMN04487906_2782</name>
</gene>
<evidence type="ECO:0000256" key="1">
    <source>
        <dbReference type="ARBA" id="ARBA00001936"/>
    </source>
</evidence>
<feature type="transmembrane region" description="Helical" evidence="9">
    <location>
        <begin position="38"/>
        <end position="61"/>
    </location>
</feature>
<evidence type="ECO:0000256" key="7">
    <source>
        <dbReference type="ARBA" id="ARBA00022842"/>
    </source>
</evidence>
<organism evidence="11 12">
    <name type="scientific">Zhouia amylolytica</name>
    <dbReference type="NCBI Taxonomy" id="376730"/>
    <lineage>
        <taxon>Bacteria</taxon>
        <taxon>Pseudomonadati</taxon>
        <taxon>Bacteroidota</taxon>
        <taxon>Flavobacteriia</taxon>
        <taxon>Flavobacteriales</taxon>
        <taxon>Flavobacteriaceae</taxon>
        <taxon>Zhouia</taxon>
    </lineage>
</organism>
<dbReference type="Gene3D" id="3.60.10.10">
    <property type="entry name" value="Endonuclease/exonuclease/phosphatase"/>
    <property type="match status" value="1"/>
</dbReference>
<keyword evidence="9" id="KW-1133">Transmembrane helix</keyword>
<dbReference type="Pfam" id="PF03372">
    <property type="entry name" value="Exo_endo_phos"/>
    <property type="match status" value="1"/>
</dbReference>
<dbReference type="EMBL" id="FPAG01000008">
    <property type="protein sequence ID" value="SFT07366.1"/>
    <property type="molecule type" value="Genomic_DNA"/>
</dbReference>
<feature type="transmembrane region" description="Helical" evidence="9">
    <location>
        <begin position="68"/>
        <end position="86"/>
    </location>
</feature>
<dbReference type="InterPro" id="IPR036691">
    <property type="entry name" value="Endo/exonu/phosph_ase_sf"/>
</dbReference>
<dbReference type="SUPFAM" id="SSF56219">
    <property type="entry name" value="DNase I-like"/>
    <property type="match status" value="1"/>
</dbReference>
<dbReference type="InterPro" id="IPR005135">
    <property type="entry name" value="Endo/exonuclease/phosphatase"/>
</dbReference>
<dbReference type="GO" id="GO:0004527">
    <property type="term" value="F:exonuclease activity"/>
    <property type="evidence" value="ECO:0007669"/>
    <property type="project" value="UniProtKB-KW"/>
</dbReference>
<evidence type="ECO:0000313" key="11">
    <source>
        <dbReference type="EMBL" id="SFT07366.1"/>
    </source>
</evidence>
<evidence type="ECO:0000256" key="3">
    <source>
        <dbReference type="ARBA" id="ARBA00022722"/>
    </source>
</evidence>
<keyword evidence="3" id="KW-0540">Nuclease</keyword>
<proteinExistence type="predicted"/>
<dbReference type="InterPro" id="IPR051547">
    <property type="entry name" value="TDP2-like"/>
</dbReference>
<comment type="cofactor">
    <cofactor evidence="1">
        <name>Mn(2+)</name>
        <dbReference type="ChEBI" id="CHEBI:29035"/>
    </cofactor>
</comment>
<feature type="transmembrane region" description="Helical" evidence="9">
    <location>
        <begin position="12"/>
        <end position="32"/>
    </location>
</feature>
<keyword evidence="4" id="KW-0479">Metal-binding</keyword>
<keyword evidence="5" id="KW-0227">DNA damage</keyword>
<dbReference type="OrthoDB" id="635146at2"/>
<reference evidence="11 12" key="1">
    <citation type="submission" date="2016-10" db="EMBL/GenBank/DDBJ databases">
        <authorList>
            <person name="de Groot N.N."/>
        </authorList>
    </citation>
    <scope>NUCLEOTIDE SEQUENCE [LARGE SCALE GENOMIC DNA]</scope>
    <source>
        <strain evidence="11 12">CGMCC 1.6114</strain>
    </source>
</reference>
<sequence>MKKLNWINRFIFLINSLFAALLLLSYALPYVFPKSFPTLSVFSLSVPIFITVNIVFVCYWVLQFKRQFLLSLIILLMGYGHLKAFYRFSGNEESSVSEGVLKVMSFNVRLFNLYEWIPGDDVDQDIINFVNSEAPDVICFQDFHKDKEEVFVNYPYKYTVYKHRKNKNGNAVFSKYPIINKGVLDFPGNGNNGMYVDLRKGNDTIRVYNLHLESHRINPDEEALTKKNSERLFKRIGNTFAMQQTQAEMVAEHKKLCHYKKIICGDFNNTSSSNIFKLIRGDMKDTFEEQGKGLGRTFVFKFFPLRIDFILVDDTIEVLSHKNYDQKLSDHYPIKSTIRL</sequence>
<protein>
    <submittedName>
        <fullName evidence="11">Metal-dependent hydrolase, endonuclease/exonuclease/phosphatase family</fullName>
    </submittedName>
</protein>
<keyword evidence="8" id="KW-0234">DNA repair</keyword>
<dbReference type="GO" id="GO:0046872">
    <property type="term" value="F:metal ion binding"/>
    <property type="evidence" value="ECO:0007669"/>
    <property type="project" value="UniProtKB-KW"/>
</dbReference>
<evidence type="ECO:0000256" key="8">
    <source>
        <dbReference type="ARBA" id="ARBA00023204"/>
    </source>
</evidence>
<evidence type="ECO:0000259" key="10">
    <source>
        <dbReference type="Pfam" id="PF03372"/>
    </source>
</evidence>
<dbReference type="RefSeq" id="WP_074979588.1">
    <property type="nucleotide sequence ID" value="NZ_FPAG01000008.1"/>
</dbReference>
<dbReference type="AlphaFoldDB" id="A0A1I6V193"/>
<keyword evidence="11" id="KW-0255">Endonuclease</keyword>
<dbReference type="PANTHER" id="PTHR15822">
    <property type="entry name" value="TRAF AND TNF RECEPTOR-ASSOCIATED PROTEIN"/>
    <property type="match status" value="1"/>
</dbReference>
<dbReference type="GO" id="GO:0006281">
    <property type="term" value="P:DNA repair"/>
    <property type="evidence" value="ECO:0007669"/>
    <property type="project" value="UniProtKB-KW"/>
</dbReference>
<evidence type="ECO:0000256" key="2">
    <source>
        <dbReference type="ARBA" id="ARBA00001946"/>
    </source>
</evidence>
<name>A0A1I6V193_9FLAO</name>
<evidence type="ECO:0000256" key="5">
    <source>
        <dbReference type="ARBA" id="ARBA00022763"/>
    </source>
</evidence>
<evidence type="ECO:0000256" key="9">
    <source>
        <dbReference type="SAM" id="Phobius"/>
    </source>
</evidence>
<evidence type="ECO:0000256" key="6">
    <source>
        <dbReference type="ARBA" id="ARBA00022801"/>
    </source>
</evidence>
<keyword evidence="9" id="KW-0812">Transmembrane</keyword>
<keyword evidence="11" id="KW-0269">Exonuclease</keyword>
<dbReference type="PANTHER" id="PTHR15822:SF4">
    <property type="entry name" value="TYROSYL-DNA PHOSPHODIESTERASE 2"/>
    <property type="match status" value="1"/>
</dbReference>
<feature type="domain" description="Endonuclease/exonuclease/phosphatase" evidence="10">
    <location>
        <begin position="104"/>
        <end position="331"/>
    </location>
</feature>